<comment type="caution">
    <text evidence="1">The sequence shown here is derived from an EMBL/GenBank/DDBJ whole genome shotgun (WGS) entry which is preliminary data.</text>
</comment>
<keyword evidence="2" id="KW-1185">Reference proteome</keyword>
<evidence type="ECO:0000313" key="2">
    <source>
        <dbReference type="Proteomes" id="UP000542813"/>
    </source>
</evidence>
<accession>A0A7W9GXC0</accession>
<reference evidence="1 2" key="1">
    <citation type="submission" date="2020-08" db="EMBL/GenBank/DDBJ databases">
        <title>Sequencing the genomes of 1000 actinobacteria strains.</title>
        <authorList>
            <person name="Klenk H.-P."/>
        </authorList>
    </citation>
    <scope>NUCLEOTIDE SEQUENCE [LARGE SCALE GENOMIC DNA]</scope>
    <source>
        <strain evidence="1 2">DSM 102122</strain>
    </source>
</reference>
<sequence>MSAVTDGQSTATIKVGKGADTYWLIVKADTPGQVRADIIEHFGLGPIETAGLTLDQLIAVASRTTPRRGTIGDGGE</sequence>
<name>A0A7W9GXC0_9ACTN</name>
<dbReference type="Proteomes" id="UP000542813">
    <property type="component" value="Unassembled WGS sequence"/>
</dbReference>
<dbReference type="RefSeq" id="WP_184828797.1">
    <property type="nucleotide sequence ID" value="NZ_JACHMM010000001.1"/>
</dbReference>
<organism evidence="1 2">
    <name type="scientific">Jiangella mangrovi</name>
    <dbReference type="NCBI Taxonomy" id="1524084"/>
    <lineage>
        <taxon>Bacteria</taxon>
        <taxon>Bacillati</taxon>
        <taxon>Actinomycetota</taxon>
        <taxon>Actinomycetes</taxon>
        <taxon>Jiangellales</taxon>
        <taxon>Jiangellaceae</taxon>
        <taxon>Jiangella</taxon>
    </lineage>
</organism>
<dbReference type="EMBL" id="JACHMM010000001">
    <property type="protein sequence ID" value="MBB5791765.1"/>
    <property type="molecule type" value="Genomic_DNA"/>
</dbReference>
<proteinExistence type="predicted"/>
<gene>
    <name evidence="1" type="ORF">HD601_006340</name>
</gene>
<evidence type="ECO:0000313" key="1">
    <source>
        <dbReference type="EMBL" id="MBB5791765.1"/>
    </source>
</evidence>
<protein>
    <submittedName>
        <fullName evidence="1">Uncharacterized protein</fullName>
    </submittedName>
</protein>
<dbReference type="AlphaFoldDB" id="A0A7W9GXC0"/>